<accession>A0A0V0QED7</accession>
<reference evidence="1 2" key="1">
    <citation type="journal article" date="2015" name="Sci. Rep.">
        <title>Genome of the facultative scuticociliatosis pathogen Pseudocohnilembus persalinus provides insight into its virulence through horizontal gene transfer.</title>
        <authorList>
            <person name="Xiong J."/>
            <person name="Wang G."/>
            <person name="Cheng J."/>
            <person name="Tian M."/>
            <person name="Pan X."/>
            <person name="Warren A."/>
            <person name="Jiang C."/>
            <person name="Yuan D."/>
            <person name="Miao W."/>
        </authorList>
    </citation>
    <scope>NUCLEOTIDE SEQUENCE [LARGE SCALE GENOMIC DNA]</scope>
    <source>
        <strain evidence="1">36N120E</strain>
    </source>
</reference>
<dbReference type="Proteomes" id="UP000054937">
    <property type="component" value="Unassembled WGS sequence"/>
</dbReference>
<gene>
    <name evidence="1" type="ORF">PPERSA_04583</name>
</gene>
<dbReference type="InParanoid" id="A0A0V0QED7"/>
<proteinExistence type="predicted"/>
<keyword evidence="2" id="KW-1185">Reference proteome</keyword>
<dbReference type="AlphaFoldDB" id="A0A0V0QED7"/>
<comment type="caution">
    <text evidence="1">The sequence shown here is derived from an EMBL/GenBank/DDBJ whole genome shotgun (WGS) entry which is preliminary data.</text>
</comment>
<dbReference type="EMBL" id="LDAU01000185">
    <property type="protein sequence ID" value="KRX00562.1"/>
    <property type="molecule type" value="Genomic_DNA"/>
</dbReference>
<sequence length="493" mass="58480">MEFVLNQKKADDPSFQQNIQGEQLSQLKKKIQENLQIGNLFEKKIRICEIESIVQILHLFCVSYKSFKVESLQYFPKIYVFINQIGGNEKEFKISQFIKLYRQQVIETILKDCQIQCENTDDEILQEIREKINILLADENFYCFKIQHDKKNKKIDEKNQKLDQILGKIEGLNSHALEKNSKIFPNFINKLQRDQQMNLILKELQNSRVKLITNKKFYQLLKIEENSDEFQQFQDWLDLIQNQMERVNKICPQGLLKIPMIFFELIKKEIEIIEQEIAIMITKQIDEMNINCRKQENINTNNQQLQKKQVKEQLVLFQENEKKLKKQLDDNQKCINFRDNLESLIQGLLSIGRIAKHFYTGNIQQGLANSGVLLYILHSKGYLRILMQKLGLEEYYDKLLQLCNRISKHIKNFLDIMNIILGAGIILYKLYTQQYLDAFLLSYQIISTLFGKDIICEYLMKVLKFLRIDGHIFQLYDGFITYVCTPLVNLLIW</sequence>
<evidence type="ECO:0000313" key="1">
    <source>
        <dbReference type="EMBL" id="KRX00562.1"/>
    </source>
</evidence>
<name>A0A0V0QED7_PSEPJ</name>
<organism evidence="1 2">
    <name type="scientific">Pseudocohnilembus persalinus</name>
    <name type="common">Ciliate</name>
    <dbReference type="NCBI Taxonomy" id="266149"/>
    <lineage>
        <taxon>Eukaryota</taxon>
        <taxon>Sar</taxon>
        <taxon>Alveolata</taxon>
        <taxon>Ciliophora</taxon>
        <taxon>Intramacronucleata</taxon>
        <taxon>Oligohymenophorea</taxon>
        <taxon>Scuticociliatia</taxon>
        <taxon>Philasterida</taxon>
        <taxon>Pseudocohnilembidae</taxon>
        <taxon>Pseudocohnilembus</taxon>
    </lineage>
</organism>
<protein>
    <submittedName>
        <fullName evidence="1">Uncharacterized protein</fullName>
    </submittedName>
</protein>
<evidence type="ECO:0000313" key="2">
    <source>
        <dbReference type="Proteomes" id="UP000054937"/>
    </source>
</evidence>